<comment type="caution">
    <text evidence="7">The sequence shown here is derived from an EMBL/GenBank/DDBJ whole genome shotgun (WGS) entry which is preliminary data.</text>
</comment>
<reference evidence="7 8" key="1">
    <citation type="journal article" date="2016" name="Nat. Commun.">
        <title>Thousands of microbial genomes shed light on interconnected biogeochemical processes in an aquifer system.</title>
        <authorList>
            <person name="Anantharaman K."/>
            <person name="Brown C.T."/>
            <person name="Hug L.A."/>
            <person name="Sharon I."/>
            <person name="Castelle C.J."/>
            <person name="Probst A.J."/>
            <person name="Thomas B.C."/>
            <person name="Singh A."/>
            <person name="Wilkins M.J."/>
            <person name="Karaoz U."/>
            <person name="Brodie E.L."/>
            <person name="Williams K.H."/>
            <person name="Hubbard S.S."/>
            <person name="Banfield J.F."/>
        </authorList>
    </citation>
    <scope>NUCLEOTIDE SEQUENCE [LARGE SCALE GENOMIC DNA]</scope>
</reference>
<evidence type="ECO:0000256" key="3">
    <source>
        <dbReference type="ARBA" id="ARBA00022884"/>
    </source>
</evidence>
<dbReference type="GO" id="GO:0006412">
    <property type="term" value="P:translation"/>
    <property type="evidence" value="ECO:0007669"/>
    <property type="project" value="UniProtKB-UniRule"/>
</dbReference>
<evidence type="ECO:0000256" key="6">
    <source>
        <dbReference type="HAMAP-Rule" id="MF_01345"/>
    </source>
</evidence>
<evidence type="ECO:0000256" key="5">
    <source>
        <dbReference type="ARBA" id="ARBA00023274"/>
    </source>
</evidence>
<dbReference type="Gene3D" id="2.40.50.140">
    <property type="entry name" value="Nucleic acid-binding proteins"/>
    <property type="match status" value="1"/>
</dbReference>
<keyword evidence="3 6" id="KW-0694">RNA-binding</keyword>
<dbReference type="PRINTS" id="PR00973">
    <property type="entry name" value="RIBOSOMALS17"/>
</dbReference>
<dbReference type="HAMAP" id="MF_01345_B">
    <property type="entry name" value="Ribosomal_uS17_B"/>
    <property type="match status" value="1"/>
</dbReference>
<name>A0A1F5FYL1_9BACT</name>
<dbReference type="SUPFAM" id="SSF50249">
    <property type="entry name" value="Nucleic acid-binding proteins"/>
    <property type="match status" value="1"/>
</dbReference>
<dbReference type="GO" id="GO:0003735">
    <property type="term" value="F:structural constituent of ribosome"/>
    <property type="evidence" value="ECO:0007669"/>
    <property type="project" value="InterPro"/>
</dbReference>
<keyword evidence="4 6" id="KW-0689">Ribosomal protein</keyword>
<evidence type="ECO:0000256" key="1">
    <source>
        <dbReference type="ARBA" id="ARBA00010254"/>
    </source>
</evidence>
<dbReference type="InterPro" id="IPR019984">
    <property type="entry name" value="Ribosomal_uS17_bact/chlr"/>
</dbReference>
<evidence type="ECO:0000256" key="2">
    <source>
        <dbReference type="ARBA" id="ARBA00022730"/>
    </source>
</evidence>
<dbReference type="Pfam" id="PF00366">
    <property type="entry name" value="Ribosomal_S17"/>
    <property type="match status" value="1"/>
</dbReference>
<evidence type="ECO:0000256" key="4">
    <source>
        <dbReference type="ARBA" id="ARBA00022980"/>
    </source>
</evidence>
<dbReference type="CDD" id="cd00364">
    <property type="entry name" value="Ribosomal_uS17"/>
    <property type="match status" value="1"/>
</dbReference>
<comment type="similarity">
    <text evidence="1 6">Belongs to the universal ribosomal protein uS17 family.</text>
</comment>
<proteinExistence type="inferred from homology"/>
<evidence type="ECO:0000313" key="8">
    <source>
        <dbReference type="Proteomes" id="UP000177069"/>
    </source>
</evidence>
<comment type="function">
    <text evidence="6">One of the primary rRNA binding proteins, it binds specifically to the 5'-end of 16S ribosomal RNA.</text>
</comment>
<gene>
    <name evidence="6" type="primary">rpsQ</name>
    <name evidence="7" type="ORF">A2696_03645</name>
</gene>
<accession>A0A1F5FYL1</accession>
<dbReference type="AlphaFoldDB" id="A0A1F5FYL1"/>
<dbReference type="InterPro" id="IPR000266">
    <property type="entry name" value="Ribosomal_uS17"/>
</dbReference>
<evidence type="ECO:0000313" key="7">
    <source>
        <dbReference type="EMBL" id="OGD84685.1"/>
    </source>
</evidence>
<keyword evidence="2 6" id="KW-0699">rRNA-binding</keyword>
<dbReference type="PANTHER" id="PTHR10744:SF1">
    <property type="entry name" value="SMALL RIBOSOMAL SUBUNIT PROTEIN US17M"/>
    <property type="match status" value="1"/>
</dbReference>
<dbReference type="NCBIfam" id="NF004123">
    <property type="entry name" value="PRK05610.1"/>
    <property type="match status" value="1"/>
</dbReference>
<keyword evidence="5 6" id="KW-0687">Ribonucleoprotein</keyword>
<dbReference type="EMBL" id="MFBA01000052">
    <property type="protein sequence ID" value="OGD84685.1"/>
    <property type="molecule type" value="Genomic_DNA"/>
</dbReference>
<dbReference type="InterPro" id="IPR012340">
    <property type="entry name" value="NA-bd_OB-fold"/>
</dbReference>
<protein>
    <recommendedName>
        <fullName evidence="6">Small ribosomal subunit protein uS17</fullName>
    </recommendedName>
</protein>
<sequence>MPQVKIGVVVSTKMQKSVVVKVESLRAHALYKKKIKRSKRIKAHDDLGVKVGQKVKIIETRPISANIHFKVQEVLE</sequence>
<dbReference type="GO" id="GO:0019843">
    <property type="term" value="F:rRNA binding"/>
    <property type="evidence" value="ECO:0007669"/>
    <property type="project" value="UniProtKB-UniRule"/>
</dbReference>
<organism evidence="7 8">
    <name type="scientific">Candidatus Curtissbacteria bacterium RIFCSPHIGHO2_01_FULL_41_13</name>
    <dbReference type="NCBI Taxonomy" id="1797745"/>
    <lineage>
        <taxon>Bacteria</taxon>
        <taxon>Candidatus Curtissiibacteriota</taxon>
    </lineage>
</organism>
<dbReference type="GO" id="GO:0022627">
    <property type="term" value="C:cytosolic small ribosomal subunit"/>
    <property type="evidence" value="ECO:0007669"/>
    <property type="project" value="TreeGrafter"/>
</dbReference>
<dbReference type="PANTHER" id="PTHR10744">
    <property type="entry name" value="40S RIBOSOMAL PROTEIN S11 FAMILY MEMBER"/>
    <property type="match status" value="1"/>
</dbReference>
<dbReference type="Proteomes" id="UP000177069">
    <property type="component" value="Unassembled WGS sequence"/>
</dbReference>
<comment type="subunit">
    <text evidence="6">Part of the 30S ribosomal subunit.</text>
</comment>